<gene>
    <name evidence="3" type="ORF">CAY35_06000</name>
</gene>
<organism evidence="3 4">
    <name type="scientific">Pseudoglutamicibacter cumminsii</name>
    <dbReference type="NCBI Taxonomy" id="156979"/>
    <lineage>
        <taxon>Bacteria</taxon>
        <taxon>Bacillati</taxon>
        <taxon>Actinomycetota</taxon>
        <taxon>Actinomycetes</taxon>
        <taxon>Micrococcales</taxon>
        <taxon>Micrococcaceae</taxon>
        <taxon>Pseudoglutamicibacter</taxon>
    </lineage>
</organism>
<dbReference type="Proteomes" id="UP000245514">
    <property type="component" value="Unassembled WGS sequence"/>
</dbReference>
<reference evidence="3 4" key="1">
    <citation type="submission" date="2018-05" db="EMBL/GenBank/DDBJ databases">
        <title>Draft Genome Sequence of Arthrobacter cumminsii IME1328, Isolated from a Patient Who Suffered from Foot Ulcers in China.</title>
        <authorList>
            <person name="Li M."/>
            <person name="Jiang Z."/>
            <person name="Sun Q."/>
            <person name="Tong Y."/>
        </authorList>
    </citation>
    <scope>NUCLEOTIDE SEQUENCE [LARGE SCALE GENOMIC DNA]</scope>
    <source>
        <strain evidence="3 4">IME1328</strain>
    </source>
</reference>
<dbReference type="EMBL" id="QFWG01000006">
    <property type="protein sequence ID" value="PWI27752.1"/>
    <property type="molecule type" value="Genomic_DNA"/>
</dbReference>
<evidence type="ECO:0000313" key="4">
    <source>
        <dbReference type="Proteomes" id="UP000245514"/>
    </source>
</evidence>
<evidence type="ECO:0008006" key="5">
    <source>
        <dbReference type="Google" id="ProtNLM"/>
    </source>
</evidence>
<feature type="compositionally biased region" description="Low complexity" evidence="1">
    <location>
        <begin position="37"/>
        <end position="73"/>
    </location>
</feature>
<comment type="caution">
    <text evidence="3">The sequence shown here is derived from an EMBL/GenBank/DDBJ whole genome shotgun (WGS) entry which is preliminary data.</text>
</comment>
<accession>A0ABX5L7W3</accession>
<sequence>MKRTVPKHGNKLLATSFAATLLFATACQADAGGNDNASSEASEEQTVTETETASTETSAPAENTESSDNTSESTKGEPVSTSNGAYTITPVGDWTATLEKKGEPQQEGFDPQEDIILKGPSADGAINTGIITDLDGPPAESVENFNSWRLEDLDMEGVEGETYLVEQTIKDPETGDYKWIARIVTKTPHDESEYHAKAYLNNRQPSSAFIMVRNNDNASGKQGIEDARGFQTSKSRDEVIEMLKTLKVEPRDQ</sequence>
<evidence type="ECO:0000256" key="2">
    <source>
        <dbReference type="SAM" id="SignalP"/>
    </source>
</evidence>
<keyword evidence="4" id="KW-1185">Reference proteome</keyword>
<keyword evidence="2" id="KW-0732">Signal</keyword>
<feature type="signal peptide" evidence="2">
    <location>
        <begin position="1"/>
        <end position="31"/>
    </location>
</feature>
<dbReference type="PROSITE" id="PS51257">
    <property type="entry name" value="PROKAR_LIPOPROTEIN"/>
    <property type="match status" value="1"/>
</dbReference>
<name>A0ABX5L7W3_9MICC</name>
<feature type="chain" id="PRO_5045658556" description="Lipoprotein" evidence="2">
    <location>
        <begin position="32"/>
        <end position="253"/>
    </location>
</feature>
<feature type="region of interest" description="Disordered" evidence="1">
    <location>
        <begin position="31"/>
        <end position="123"/>
    </location>
</feature>
<proteinExistence type="predicted"/>
<evidence type="ECO:0000313" key="3">
    <source>
        <dbReference type="EMBL" id="PWI27752.1"/>
    </source>
</evidence>
<dbReference type="RefSeq" id="WP_109303758.1">
    <property type="nucleotide sequence ID" value="NZ_QFWG01000006.1"/>
</dbReference>
<protein>
    <recommendedName>
        <fullName evidence="5">Lipoprotein</fullName>
    </recommendedName>
</protein>
<evidence type="ECO:0000256" key="1">
    <source>
        <dbReference type="SAM" id="MobiDB-lite"/>
    </source>
</evidence>